<keyword evidence="2" id="KW-0812">Transmembrane</keyword>
<dbReference type="Proteomes" id="UP000036987">
    <property type="component" value="Unassembled WGS sequence"/>
</dbReference>
<feature type="transmembrane region" description="Helical" evidence="2">
    <location>
        <begin position="262"/>
        <end position="286"/>
    </location>
</feature>
<evidence type="ECO:0000313" key="5">
    <source>
        <dbReference type="Proteomes" id="UP000036987"/>
    </source>
</evidence>
<keyword evidence="2" id="KW-1133">Transmembrane helix</keyword>
<dbReference type="OrthoDB" id="166803at2759"/>
<evidence type="ECO:0000313" key="4">
    <source>
        <dbReference type="EMBL" id="KMZ67625.1"/>
    </source>
</evidence>
<dbReference type="InterPro" id="IPR053240">
    <property type="entry name" value="VTT_domain"/>
</dbReference>
<organism evidence="4 5">
    <name type="scientific">Zostera marina</name>
    <name type="common">Eelgrass</name>
    <dbReference type="NCBI Taxonomy" id="29655"/>
    <lineage>
        <taxon>Eukaryota</taxon>
        <taxon>Viridiplantae</taxon>
        <taxon>Streptophyta</taxon>
        <taxon>Embryophyta</taxon>
        <taxon>Tracheophyta</taxon>
        <taxon>Spermatophyta</taxon>
        <taxon>Magnoliopsida</taxon>
        <taxon>Liliopsida</taxon>
        <taxon>Zosteraceae</taxon>
        <taxon>Zostera</taxon>
    </lineage>
</organism>
<comment type="caution">
    <text evidence="4">The sequence shown here is derived from an EMBL/GenBank/DDBJ whole genome shotgun (WGS) entry which is preliminary data.</text>
</comment>
<dbReference type="EMBL" id="LFYR01000889">
    <property type="protein sequence ID" value="KMZ67625.1"/>
    <property type="molecule type" value="Genomic_DNA"/>
</dbReference>
<evidence type="ECO:0000259" key="3">
    <source>
        <dbReference type="Pfam" id="PF09335"/>
    </source>
</evidence>
<dbReference type="Pfam" id="PF09335">
    <property type="entry name" value="VTT_dom"/>
    <property type="match status" value="1"/>
</dbReference>
<feature type="region of interest" description="Disordered" evidence="1">
    <location>
        <begin position="73"/>
        <end position="96"/>
    </location>
</feature>
<sequence>MAMRHSMTPQTLSSSIATSTSSTLVSFTTPLPCRCNNQYRNNILFRPLSSIRGHAKEHQTAVKKSSDIPHIFPFEKGSGEGEGGGGEESGDGDEENGATIKGTVLAGLLLAGVVGGFGSVGYIYRDQINVFLIQFSSFIEGYGPAGYALFVAVYAGLEILAIPAIPLTMSAGLLFGSITGTILVSISGTIAATAAFLIARYFARERILKLVEGNKKFLAIDKAIGENGFKVVTLLRLSPLLPFSLGNYLYGLTSVKFAPYAFGSWLGMLPGTWAYVSAGAFGRAIITEESGISLGGNGLITIGIGFLATALAATYVTSLAKDAMKDIE</sequence>
<feature type="transmembrane region" description="Helical" evidence="2">
    <location>
        <begin position="171"/>
        <end position="199"/>
    </location>
</feature>
<keyword evidence="2" id="KW-0472">Membrane</keyword>
<name>A0A0K9PHC7_ZOSMR</name>
<gene>
    <name evidence="4" type="ORF">ZOSMA_25G00090</name>
</gene>
<feature type="transmembrane region" description="Helical" evidence="2">
    <location>
        <begin position="298"/>
        <end position="316"/>
    </location>
</feature>
<dbReference type="InterPro" id="IPR032816">
    <property type="entry name" value="VTT_dom"/>
</dbReference>
<feature type="transmembrane region" description="Helical" evidence="2">
    <location>
        <begin position="145"/>
        <end position="165"/>
    </location>
</feature>
<feature type="transmembrane region" description="Helical" evidence="2">
    <location>
        <begin position="231"/>
        <end position="250"/>
    </location>
</feature>
<evidence type="ECO:0000256" key="1">
    <source>
        <dbReference type="SAM" id="MobiDB-lite"/>
    </source>
</evidence>
<dbReference type="OMA" id="ANKMCAL"/>
<dbReference type="STRING" id="29655.A0A0K9PHC7"/>
<dbReference type="AlphaFoldDB" id="A0A0K9PHC7"/>
<dbReference type="PANTHER" id="PTHR46826:SF1">
    <property type="entry name" value="TVP38_TMEM64 FAMILY MEMBRANE PROTEIN YDJX"/>
    <property type="match status" value="1"/>
</dbReference>
<accession>A0A0K9PHC7</accession>
<reference evidence="5" key="1">
    <citation type="journal article" date="2016" name="Nature">
        <title>The genome of the seagrass Zostera marina reveals angiosperm adaptation to the sea.</title>
        <authorList>
            <person name="Olsen J.L."/>
            <person name="Rouze P."/>
            <person name="Verhelst B."/>
            <person name="Lin Y.-C."/>
            <person name="Bayer T."/>
            <person name="Collen J."/>
            <person name="Dattolo E."/>
            <person name="De Paoli E."/>
            <person name="Dittami S."/>
            <person name="Maumus F."/>
            <person name="Michel G."/>
            <person name="Kersting A."/>
            <person name="Lauritano C."/>
            <person name="Lohaus R."/>
            <person name="Toepel M."/>
            <person name="Tonon T."/>
            <person name="Vanneste K."/>
            <person name="Amirebrahimi M."/>
            <person name="Brakel J."/>
            <person name="Bostroem C."/>
            <person name="Chovatia M."/>
            <person name="Grimwood J."/>
            <person name="Jenkins J.W."/>
            <person name="Jueterbock A."/>
            <person name="Mraz A."/>
            <person name="Stam W.T."/>
            <person name="Tice H."/>
            <person name="Bornberg-Bauer E."/>
            <person name="Green P.J."/>
            <person name="Pearson G.A."/>
            <person name="Procaccini G."/>
            <person name="Duarte C.M."/>
            <person name="Schmutz J."/>
            <person name="Reusch T.B.H."/>
            <person name="Van de Peer Y."/>
        </authorList>
    </citation>
    <scope>NUCLEOTIDE SEQUENCE [LARGE SCALE GENOMIC DNA]</scope>
    <source>
        <strain evidence="5">cv. Finnish</strain>
    </source>
</reference>
<evidence type="ECO:0000256" key="2">
    <source>
        <dbReference type="SAM" id="Phobius"/>
    </source>
</evidence>
<dbReference type="PANTHER" id="PTHR46826">
    <property type="match status" value="1"/>
</dbReference>
<keyword evidence="5" id="KW-1185">Reference proteome</keyword>
<feature type="transmembrane region" description="Helical" evidence="2">
    <location>
        <begin position="104"/>
        <end position="124"/>
    </location>
</feature>
<feature type="domain" description="VTT" evidence="3">
    <location>
        <begin position="162"/>
        <end position="280"/>
    </location>
</feature>
<protein>
    <submittedName>
        <fullName evidence="4">TVP38/TMEM64 family membrane protein ydjX</fullName>
    </submittedName>
</protein>
<proteinExistence type="predicted"/>